<reference evidence="1 2" key="1">
    <citation type="submission" date="2014-10" db="EMBL/GenBank/DDBJ databases">
        <title>Draft genome of the hookworm Ancylostoma caninum.</title>
        <authorList>
            <person name="Mitreva M."/>
        </authorList>
    </citation>
    <scope>NUCLEOTIDE SEQUENCE [LARGE SCALE GENOMIC DNA]</scope>
    <source>
        <strain evidence="1 2">Baltimore</strain>
    </source>
</reference>
<evidence type="ECO:0000313" key="2">
    <source>
        <dbReference type="Proteomes" id="UP000252519"/>
    </source>
</evidence>
<protein>
    <submittedName>
        <fullName evidence="1">Uncharacterized protein</fullName>
    </submittedName>
</protein>
<dbReference type="AlphaFoldDB" id="A0A368FB01"/>
<sequence length="87" mass="10121">MDDTRDNHRERQCRRRCGIHDAVVEGAALQSEEHGWLELVVADIRCEKARRCSPRCPGALHRCSRRRHCVESAQISKYEHRVLRATS</sequence>
<evidence type="ECO:0000313" key="1">
    <source>
        <dbReference type="EMBL" id="RCN28169.1"/>
    </source>
</evidence>
<keyword evidence="2" id="KW-1185">Reference proteome</keyword>
<accession>A0A368FB01</accession>
<organism evidence="1 2">
    <name type="scientific">Ancylostoma caninum</name>
    <name type="common">Dog hookworm</name>
    <dbReference type="NCBI Taxonomy" id="29170"/>
    <lineage>
        <taxon>Eukaryota</taxon>
        <taxon>Metazoa</taxon>
        <taxon>Ecdysozoa</taxon>
        <taxon>Nematoda</taxon>
        <taxon>Chromadorea</taxon>
        <taxon>Rhabditida</taxon>
        <taxon>Rhabditina</taxon>
        <taxon>Rhabditomorpha</taxon>
        <taxon>Strongyloidea</taxon>
        <taxon>Ancylostomatidae</taxon>
        <taxon>Ancylostomatinae</taxon>
        <taxon>Ancylostoma</taxon>
    </lineage>
</organism>
<name>A0A368FB01_ANCCA</name>
<dbReference type="EMBL" id="JOJR01002945">
    <property type="protein sequence ID" value="RCN28169.1"/>
    <property type="molecule type" value="Genomic_DNA"/>
</dbReference>
<comment type="caution">
    <text evidence="1">The sequence shown here is derived from an EMBL/GenBank/DDBJ whole genome shotgun (WGS) entry which is preliminary data.</text>
</comment>
<gene>
    <name evidence="1" type="ORF">ANCCAN_26093</name>
</gene>
<dbReference type="Proteomes" id="UP000252519">
    <property type="component" value="Unassembled WGS sequence"/>
</dbReference>
<proteinExistence type="predicted"/>